<reference evidence="1 2" key="1">
    <citation type="journal article" date="2016" name="Sci. Rep.">
        <title>The Dendrobium catenatum Lindl. genome sequence provides insights into polysaccharide synthase, floral development and adaptive evolution.</title>
        <authorList>
            <person name="Zhang G.Q."/>
            <person name="Xu Q."/>
            <person name="Bian C."/>
            <person name="Tsai W.C."/>
            <person name="Yeh C.M."/>
            <person name="Liu K.W."/>
            <person name="Yoshida K."/>
            <person name="Zhang L.S."/>
            <person name="Chang S.B."/>
            <person name="Chen F."/>
            <person name="Shi Y."/>
            <person name="Su Y.Y."/>
            <person name="Zhang Y.Q."/>
            <person name="Chen L.J."/>
            <person name="Yin Y."/>
            <person name="Lin M."/>
            <person name="Huang H."/>
            <person name="Deng H."/>
            <person name="Wang Z.W."/>
            <person name="Zhu S.L."/>
            <person name="Zhao X."/>
            <person name="Deng C."/>
            <person name="Niu S.C."/>
            <person name="Huang J."/>
            <person name="Wang M."/>
            <person name="Liu G.H."/>
            <person name="Yang H.J."/>
            <person name="Xiao X.J."/>
            <person name="Hsiao Y.Y."/>
            <person name="Wu W.L."/>
            <person name="Chen Y.Y."/>
            <person name="Mitsuda N."/>
            <person name="Ohme-Takagi M."/>
            <person name="Luo Y.B."/>
            <person name="Van de Peer Y."/>
            <person name="Liu Z.J."/>
        </authorList>
    </citation>
    <scope>NUCLEOTIDE SEQUENCE [LARGE SCALE GENOMIC DNA]</scope>
    <source>
        <tissue evidence="1">The whole plant</tissue>
    </source>
</reference>
<name>A0A2I0W9V0_9ASPA</name>
<evidence type="ECO:0000313" key="2">
    <source>
        <dbReference type="Proteomes" id="UP000233837"/>
    </source>
</evidence>
<reference evidence="1 2" key="2">
    <citation type="journal article" date="2017" name="Nature">
        <title>The Apostasia genome and the evolution of orchids.</title>
        <authorList>
            <person name="Zhang G.Q."/>
            <person name="Liu K.W."/>
            <person name="Li Z."/>
            <person name="Lohaus R."/>
            <person name="Hsiao Y.Y."/>
            <person name="Niu S.C."/>
            <person name="Wang J.Y."/>
            <person name="Lin Y.C."/>
            <person name="Xu Q."/>
            <person name="Chen L.J."/>
            <person name="Yoshida K."/>
            <person name="Fujiwara S."/>
            <person name="Wang Z.W."/>
            <person name="Zhang Y.Q."/>
            <person name="Mitsuda N."/>
            <person name="Wang M."/>
            <person name="Liu G.H."/>
            <person name="Pecoraro L."/>
            <person name="Huang H.X."/>
            <person name="Xiao X.J."/>
            <person name="Lin M."/>
            <person name="Wu X.Y."/>
            <person name="Wu W.L."/>
            <person name="Chen Y.Y."/>
            <person name="Chang S.B."/>
            <person name="Sakamoto S."/>
            <person name="Ohme-Takagi M."/>
            <person name="Yagi M."/>
            <person name="Zeng S.J."/>
            <person name="Shen C.Y."/>
            <person name="Yeh C.M."/>
            <person name="Luo Y.B."/>
            <person name="Tsai W.C."/>
            <person name="Van de Peer Y."/>
            <person name="Liu Z.J."/>
        </authorList>
    </citation>
    <scope>NUCLEOTIDE SEQUENCE [LARGE SCALE GENOMIC DNA]</scope>
    <source>
        <tissue evidence="1">The whole plant</tissue>
    </source>
</reference>
<organism evidence="1 2">
    <name type="scientific">Dendrobium catenatum</name>
    <dbReference type="NCBI Taxonomy" id="906689"/>
    <lineage>
        <taxon>Eukaryota</taxon>
        <taxon>Viridiplantae</taxon>
        <taxon>Streptophyta</taxon>
        <taxon>Embryophyta</taxon>
        <taxon>Tracheophyta</taxon>
        <taxon>Spermatophyta</taxon>
        <taxon>Magnoliopsida</taxon>
        <taxon>Liliopsida</taxon>
        <taxon>Asparagales</taxon>
        <taxon>Orchidaceae</taxon>
        <taxon>Epidendroideae</taxon>
        <taxon>Malaxideae</taxon>
        <taxon>Dendrobiinae</taxon>
        <taxon>Dendrobium</taxon>
    </lineage>
</organism>
<dbReference type="AlphaFoldDB" id="A0A2I0W9V0"/>
<gene>
    <name evidence="1" type="ORF">MA16_Dca017925</name>
</gene>
<protein>
    <submittedName>
        <fullName evidence="1">Uncharacterized protein</fullName>
    </submittedName>
</protein>
<evidence type="ECO:0000313" key="1">
    <source>
        <dbReference type="EMBL" id="PKU72436.1"/>
    </source>
</evidence>
<sequence length="108" mass="11957">MFACILIDFIVRLILIPLLWNRLRMMIMGILLLCCVISRLIHLPLVERLVGGAGLVGEDAGGCLPGLLVGNDVAGARFSVSLAYGNLWCRSLARFGWLLHFYSPNWTV</sequence>
<dbReference type="EMBL" id="KZ502837">
    <property type="protein sequence ID" value="PKU72436.1"/>
    <property type="molecule type" value="Genomic_DNA"/>
</dbReference>
<dbReference type="Proteomes" id="UP000233837">
    <property type="component" value="Unassembled WGS sequence"/>
</dbReference>
<accession>A0A2I0W9V0</accession>
<keyword evidence="2" id="KW-1185">Reference proteome</keyword>
<proteinExistence type="predicted"/>